<dbReference type="InterPro" id="IPR001828">
    <property type="entry name" value="ANF_lig-bd_rcpt"/>
</dbReference>
<evidence type="ECO:0000256" key="1">
    <source>
        <dbReference type="ARBA" id="ARBA00004141"/>
    </source>
</evidence>
<comment type="caution">
    <text evidence="11">The sequence shown here is derived from an EMBL/GenBank/DDBJ whole genome shotgun (WGS) entry which is preliminary data.</text>
</comment>
<keyword evidence="3 7" id="KW-1133">Transmembrane helix</keyword>
<feature type="transmembrane region" description="Helical" evidence="7">
    <location>
        <begin position="471"/>
        <end position="493"/>
    </location>
</feature>
<evidence type="ECO:0008006" key="13">
    <source>
        <dbReference type="Google" id="ProtNLM"/>
    </source>
</evidence>
<organism evidence="11 12">
    <name type="scientific">Chytriomyces confervae</name>
    <dbReference type="NCBI Taxonomy" id="246404"/>
    <lineage>
        <taxon>Eukaryota</taxon>
        <taxon>Fungi</taxon>
        <taxon>Fungi incertae sedis</taxon>
        <taxon>Chytridiomycota</taxon>
        <taxon>Chytridiomycota incertae sedis</taxon>
        <taxon>Chytridiomycetes</taxon>
        <taxon>Chytridiales</taxon>
        <taxon>Chytriomycetaceae</taxon>
        <taxon>Chytriomyces</taxon>
    </lineage>
</organism>
<feature type="chain" id="PRO_5021220076" description="G-protein coupled receptors family 3 profile domain-containing protein" evidence="8">
    <location>
        <begin position="18"/>
        <end position="876"/>
    </location>
</feature>
<gene>
    <name evidence="11" type="ORF">CcCBS67573_g03316</name>
</gene>
<dbReference type="Gene3D" id="3.40.50.2300">
    <property type="match status" value="2"/>
</dbReference>
<keyword evidence="5" id="KW-0675">Receptor</keyword>
<evidence type="ECO:0000256" key="7">
    <source>
        <dbReference type="SAM" id="Phobius"/>
    </source>
</evidence>
<keyword evidence="6" id="KW-0325">Glycoprotein</keyword>
<evidence type="ECO:0000313" key="11">
    <source>
        <dbReference type="EMBL" id="TPX75393.1"/>
    </source>
</evidence>
<keyword evidence="2 7" id="KW-0812">Transmembrane</keyword>
<evidence type="ECO:0000256" key="2">
    <source>
        <dbReference type="ARBA" id="ARBA00022692"/>
    </source>
</evidence>
<evidence type="ECO:0000256" key="5">
    <source>
        <dbReference type="ARBA" id="ARBA00023170"/>
    </source>
</evidence>
<keyword evidence="4 7" id="KW-0472">Membrane</keyword>
<dbReference type="InterPro" id="IPR028082">
    <property type="entry name" value="Peripla_BP_I"/>
</dbReference>
<keyword evidence="12" id="KW-1185">Reference proteome</keyword>
<keyword evidence="8" id="KW-0732">Signal</keyword>
<dbReference type="OrthoDB" id="5984008at2759"/>
<feature type="domain" description="Receptor ligand binding region" evidence="10">
    <location>
        <begin position="67"/>
        <end position="365"/>
    </location>
</feature>
<dbReference type="GO" id="GO:0004930">
    <property type="term" value="F:G protein-coupled receptor activity"/>
    <property type="evidence" value="ECO:0007669"/>
    <property type="project" value="InterPro"/>
</dbReference>
<protein>
    <recommendedName>
        <fullName evidence="13">G-protein coupled receptors family 3 profile domain-containing protein</fullName>
    </recommendedName>
</protein>
<dbReference type="Pfam" id="PF01094">
    <property type="entry name" value="ANF_receptor"/>
    <property type="match status" value="1"/>
</dbReference>
<dbReference type="InterPro" id="IPR050726">
    <property type="entry name" value="mGluR"/>
</dbReference>
<feature type="transmembrane region" description="Helical" evidence="7">
    <location>
        <begin position="665"/>
        <end position="685"/>
    </location>
</feature>
<reference evidence="11 12" key="1">
    <citation type="journal article" date="2019" name="Sci. Rep.">
        <title>Comparative genomics of chytrid fungi reveal insights into the obligate biotrophic and pathogenic lifestyle of Synchytrium endobioticum.</title>
        <authorList>
            <person name="van de Vossenberg B.T.L.H."/>
            <person name="Warris S."/>
            <person name="Nguyen H.D.T."/>
            <person name="van Gent-Pelzer M.P.E."/>
            <person name="Joly D.L."/>
            <person name="van de Geest H.C."/>
            <person name="Bonants P.J.M."/>
            <person name="Smith D.S."/>
            <person name="Levesque C.A."/>
            <person name="van der Lee T.A.J."/>
        </authorList>
    </citation>
    <scope>NUCLEOTIDE SEQUENCE [LARGE SCALE GENOMIC DNA]</scope>
    <source>
        <strain evidence="11 12">CBS 675.73</strain>
    </source>
</reference>
<dbReference type="EMBL" id="QEAP01000082">
    <property type="protein sequence ID" value="TPX75393.1"/>
    <property type="molecule type" value="Genomic_DNA"/>
</dbReference>
<feature type="transmembrane region" description="Helical" evidence="7">
    <location>
        <begin position="580"/>
        <end position="602"/>
    </location>
</feature>
<evidence type="ECO:0000256" key="8">
    <source>
        <dbReference type="SAM" id="SignalP"/>
    </source>
</evidence>
<accession>A0A507FGK3</accession>
<comment type="subcellular location">
    <subcellularLocation>
        <location evidence="1">Membrane</location>
        <topology evidence="1">Multi-pass membrane protein</topology>
    </subcellularLocation>
</comment>
<feature type="domain" description="G-protein coupled receptors family 3 profile" evidence="9">
    <location>
        <begin position="470"/>
        <end position="708"/>
    </location>
</feature>
<evidence type="ECO:0000259" key="9">
    <source>
        <dbReference type="Pfam" id="PF00003"/>
    </source>
</evidence>
<evidence type="ECO:0000259" key="10">
    <source>
        <dbReference type="Pfam" id="PF01094"/>
    </source>
</evidence>
<evidence type="ECO:0000256" key="3">
    <source>
        <dbReference type="ARBA" id="ARBA00022989"/>
    </source>
</evidence>
<feature type="transmembrane region" description="Helical" evidence="7">
    <location>
        <begin position="505"/>
        <end position="527"/>
    </location>
</feature>
<evidence type="ECO:0000256" key="6">
    <source>
        <dbReference type="ARBA" id="ARBA00023180"/>
    </source>
</evidence>
<dbReference type="SUPFAM" id="SSF53822">
    <property type="entry name" value="Periplasmic binding protein-like I"/>
    <property type="match status" value="1"/>
</dbReference>
<dbReference type="Pfam" id="PF00003">
    <property type="entry name" value="7tm_3"/>
    <property type="match status" value="1"/>
</dbReference>
<dbReference type="PANTHER" id="PTHR24060">
    <property type="entry name" value="METABOTROPIC GLUTAMATE RECEPTOR"/>
    <property type="match status" value="1"/>
</dbReference>
<feature type="transmembrane region" description="Helical" evidence="7">
    <location>
        <begin position="697"/>
        <end position="716"/>
    </location>
</feature>
<dbReference type="Proteomes" id="UP000320333">
    <property type="component" value="Unassembled WGS sequence"/>
</dbReference>
<proteinExistence type="predicted"/>
<evidence type="ECO:0000256" key="4">
    <source>
        <dbReference type="ARBA" id="ARBA00023136"/>
    </source>
</evidence>
<name>A0A507FGK3_9FUNG</name>
<dbReference type="InterPro" id="IPR017978">
    <property type="entry name" value="GPCR_3_C"/>
</dbReference>
<sequence length="876" mass="96749">MVLAIAAILVSCWPVSADTNITLGFVSNYCAMKGTVFNRSHASNVTRLYDPDVVDMEGNSGWTFYSELAVLAAVDHINNDPSILPGVHVNLKRFTDCGEYYPEADYGYYGKSGGYSSAVTATDIVDVHKDVLGVIGSQYSSTLKGIGQILSTAQIPYCAATSASLRFTNKIMYPYFWRTTSYSASEGILAFLKYFNVRRVAIIYQRDDEFGNSDFRRMRQVAASHQLDIVSSVGLLSNYDAQAVHMLNKTLHRSDARYILVLGQSHFVTSVVSYRNSMFLAGPKYVWLVNNGFIFGQQTDVADFNGAILVNNCNDATSLKKGDILRRLINQDAGADLSTTYFYRMGIHLLYDCAILMLVGFNQLQVNPETLSNRLVQDRMNFTLFRNLDYPGTVTASKVRLDDQGDAKSPVCFYLLTEELDSVEFARTDVSRANIASFNTSMPIFSGSFVSPSDGFVELHSFGYSLRTNEGLAIACLSVIGIMTSCAGAWFLYKFQKASIIRASCLPEMLAICFGTVCAYASLLLYMETPTSASCHARITLLLVGYSAIMIPLASKNLMIQWLFGQESSRTLEEILKAKAAFRACAWVAGIVHVGVCVLALIQFKIVTLGSVDGNEVFLRCSARGTLALPAYVWFIANALVWMAVVVSATLSTKVKLVEYNETTQMVLVALFSGMNVLLIATLETAPDKLTDFKTCLILWTTITAVLGTMLGGRIADVMKGYGRNKRDNGTSADSSSNKKSAKQWRMSLSRQKTMLFYSFRVLDKAGKLCVFKFQKRGLCCMFEKWMRGIFSLHTLGGRRWICITTQQKVYCAVISDVSAISATSSSVQIGGALRILVDFKDSETAHLFMRDIANAFKETDAVPERSCLPDIVVNQ</sequence>
<feature type="transmembrane region" description="Helical" evidence="7">
    <location>
        <begin position="632"/>
        <end position="653"/>
    </location>
</feature>
<feature type="signal peptide" evidence="8">
    <location>
        <begin position="1"/>
        <end position="17"/>
    </location>
</feature>
<dbReference type="PRINTS" id="PR00248">
    <property type="entry name" value="GPCRMGR"/>
</dbReference>
<feature type="transmembrane region" description="Helical" evidence="7">
    <location>
        <begin position="539"/>
        <end position="559"/>
    </location>
</feature>
<dbReference type="GO" id="GO:0016020">
    <property type="term" value="C:membrane"/>
    <property type="evidence" value="ECO:0007669"/>
    <property type="project" value="UniProtKB-SubCell"/>
</dbReference>
<dbReference type="InterPro" id="IPR000337">
    <property type="entry name" value="GPCR_3"/>
</dbReference>
<dbReference type="STRING" id="246404.A0A507FGK3"/>
<dbReference type="AlphaFoldDB" id="A0A507FGK3"/>
<evidence type="ECO:0000313" key="12">
    <source>
        <dbReference type="Proteomes" id="UP000320333"/>
    </source>
</evidence>